<dbReference type="GeneID" id="106672195"/>
<dbReference type="PANTHER" id="PTHR21974">
    <property type="entry name" value="RE15880P"/>
    <property type="match status" value="1"/>
</dbReference>
<reference evidence="1" key="1">
    <citation type="submission" date="2022-01" db="UniProtKB">
        <authorList>
            <consortium name="EnsemblMetazoa"/>
        </authorList>
    </citation>
    <scope>IDENTIFICATION</scope>
</reference>
<organism evidence="1 2">
    <name type="scientific">Cimex lectularius</name>
    <name type="common">Bed bug</name>
    <name type="synonym">Acanthia lectularia</name>
    <dbReference type="NCBI Taxonomy" id="79782"/>
    <lineage>
        <taxon>Eukaryota</taxon>
        <taxon>Metazoa</taxon>
        <taxon>Ecdysozoa</taxon>
        <taxon>Arthropoda</taxon>
        <taxon>Hexapoda</taxon>
        <taxon>Insecta</taxon>
        <taxon>Pterygota</taxon>
        <taxon>Neoptera</taxon>
        <taxon>Paraneoptera</taxon>
        <taxon>Hemiptera</taxon>
        <taxon>Heteroptera</taxon>
        <taxon>Panheteroptera</taxon>
        <taxon>Cimicomorpha</taxon>
        <taxon>Cimicidae</taxon>
        <taxon>Cimex</taxon>
    </lineage>
</organism>
<name>A0A8I6S4M2_CIMLE</name>
<evidence type="ECO:0000313" key="2">
    <source>
        <dbReference type="Proteomes" id="UP000494040"/>
    </source>
</evidence>
<dbReference type="AlphaFoldDB" id="A0A8I6S4M2"/>
<sequence length="393" mass="45089">MGCTSSSKSKTNGKLTAEEGADLLDTYMRLDRDIFREERSPPAPALGHAMVKLDRLTTQLDLAMMDASLDHDEHHIAVPGTVPEIDTTRLENYDDSIRRVLHELSLNRMPDQAMEHEEFISTLNRKAMKQHRIFWLNRRKQDAQDEVTRLSERVQHLQNLYQHHDTLTNSVGSPKSELRGEADRLRSYRDTLYSGELSWKEAGRLVQAAATLGRSGVDSWSELQDTLNTDSRWTLAQAARNCIHEALLCINAGQAVLPGVQFPYCSQREIQTVHQVLEYLYTDMQIPERYKHAANVYSSFQKRTSALYQWINKMVEETIHKDLVDVDQKLAEITRNMTNQTVNNIRQMAGLGGVKDDESLTARMRDLDRKLLTNSVINNTIVFRHDPLRPILH</sequence>
<dbReference type="EnsemblMetazoa" id="XM_014403405.2">
    <property type="protein sequence ID" value="XP_014258891.1"/>
    <property type="gene ID" value="LOC106672195"/>
</dbReference>
<dbReference type="KEGG" id="clec:106672195"/>
<dbReference type="GO" id="GO:0005929">
    <property type="term" value="C:cilium"/>
    <property type="evidence" value="ECO:0007669"/>
    <property type="project" value="TreeGrafter"/>
</dbReference>
<evidence type="ECO:0000313" key="1">
    <source>
        <dbReference type="EnsemblMetazoa" id="XP_014258891.1"/>
    </source>
</evidence>
<dbReference type="Proteomes" id="UP000494040">
    <property type="component" value="Unassembled WGS sequence"/>
</dbReference>
<accession>A0A8I6S4M2</accession>
<dbReference type="OrthoDB" id="6432391at2759"/>
<protein>
    <submittedName>
        <fullName evidence="1">Uncharacterized protein</fullName>
    </submittedName>
</protein>
<dbReference type="RefSeq" id="XP_014258891.1">
    <property type="nucleotide sequence ID" value="XM_014403405.2"/>
</dbReference>
<dbReference type="OMA" id="RYEHTTR"/>
<dbReference type="PANTHER" id="PTHR21974:SF2">
    <property type="entry name" value="RE15880P"/>
    <property type="match status" value="1"/>
</dbReference>
<proteinExistence type="predicted"/>
<keyword evidence="2" id="KW-1185">Reference proteome</keyword>